<protein>
    <submittedName>
        <fullName evidence="2">Phosphoglycerate dehydrogenase</fullName>
    </submittedName>
</protein>
<dbReference type="InterPro" id="IPR045739">
    <property type="entry name" value="ACT_dom_pair"/>
</dbReference>
<reference evidence="3" key="1">
    <citation type="submission" date="2017-02" db="EMBL/GenBank/DDBJ databases">
        <title>Comparative genomics and description of representatives of a novel lineage of planctomycetes thriving in anoxic sediments.</title>
        <authorList>
            <person name="Spring S."/>
            <person name="Bunk B."/>
            <person name="Sproer C."/>
        </authorList>
    </citation>
    <scope>NUCLEOTIDE SEQUENCE [LARGE SCALE GENOMIC DNA]</scope>
    <source>
        <strain evidence="3">SM-Chi-D1</strain>
    </source>
</reference>
<accession>A0A1Q2MIS8</accession>
<dbReference type="Gene3D" id="3.30.2130.10">
    <property type="entry name" value="VC0802-like"/>
    <property type="match status" value="1"/>
</dbReference>
<name>A0A1Q2MIS8_9BACT</name>
<dbReference type="STRING" id="1851148.SMSP2_02959"/>
<dbReference type="InterPro" id="IPR045865">
    <property type="entry name" value="ACT-like_dom_sf"/>
</dbReference>
<dbReference type="OrthoDB" id="287144at2"/>
<dbReference type="RefSeq" id="WP_146684749.1">
    <property type="nucleotide sequence ID" value="NZ_CP019646.1"/>
</dbReference>
<dbReference type="PANTHER" id="PTHR40099">
    <property type="entry name" value="ACETOLACTATE SYNTHASE, SMALL SUBUNIT"/>
    <property type="match status" value="1"/>
</dbReference>
<dbReference type="InterPro" id="IPR002912">
    <property type="entry name" value="ACT_dom"/>
</dbReference>
<dbReference type="PROSITE" id="PS51671">
    <property type="entry name" value="ACT"/>
    <property type="match status" value="1"/>
</dbReference>
<dbReference type="KEGG" id="pbas:SMSP2_02959"/>
<evidence type="ECO:0000313" key="2">
    <source>
        <dbReference type="EMBL" id="AQQ72569.1"/>
    </source>
</evidence>
<dbReference type="Pfam" id="PF19571">
    <property type="entry name" value="ACT_8"/>
    <property type="match status" value="1"/>
</dbReference>
<dbReference type="Proteomes" id="UP000188181">
    <property type="component" value="Chromosome"/>
</dbReference>
<feature type="domain" description="ACT" evidence="1">
    <location>
        <begin position="5"/>
        <end position="79"/>
    </location>
</feature>
<dbReference type="EMBL" id="CP019646">
    <property type="protein sequence ID" value="AQQ72569.1"/>
    <property type="molecule type" value="Genomic_DNA"/>
</dbReference>
<dbReference type="SUPFAM" id="SSF55021">
    <property type="entry name" value="ACT-like"/>
    <property type="match status" value="2"/>
</dbReference>
<keyword evidence="3" id="KW-1185">Reference proteome</keyword>
<evidence type="ECO:0000313" key="3">
    <source>
        <dbReference type="Proteomes" id="UP000188181"/>
    </source>
</evidence>
<proteinExistence type="predicted"/>
<organism evidence="2 3">
    <name type="scientific">Limihaloglobus sulfuriphilus</name>
    <dbReference type="NCBI Taxonomy" id="1851148"/>
    <lineage>
        <taxon>Bacteria</taxon>
        <taxon>Pseudomonadati</taxon>
        <taxon>Planctomycetota</taxon>
        <taxon>Phycisphaerae</taxon>
        <taxon>Sedimentisphaerales</taxon>
        <taxon>Sedimentisphaeraceae</taxon>
        <taxon>Limihaloglobus</taxon>
    </lineage>
</organism>
<dbReference type="AlphaFoldDB" id="A0A1Q2MIS8"/>
<evidence type="ECO:0000259" key="1">
    <source>
        <dbReference type="PROSITE" id="PS51671"/>
    </source>
</evidence>
<sequence>MQIKQISVFLENREGRLADVCELLGENNINIRALTIAETEAFGVLRTVVDKPNEAVRLITQKGFTANLTDVVAIEVDDRPGGLAAVLRSFVDADINVEYMYGFIEKSADKALMVFRFDDPKKAIELLKSHDFVVVSNSDIQSL</sequence>
<gene>
    <name evidence="2" type="ORF">SMSP2_02959</name>
</gene>
<dbReference type="PANTHER" id="PTHR40099:SF1">
    <property type="entry name" value="ACETOLACTATE SYNTHASE, SMALL SUBUNIT"/>
    <property type="match status" value="1"/>
</dbReference>
<dbReference type="CDD" id="cd04882">
    <property type="entry name" value="ACT_Bt0572_2"/>
    <property type="match status" value="1"/>
</dbReference>